<dbReference type="AlphaFoldDB" id="H2J6Q2"/>
<keyword evidence="2" id="KW-1185">Reference proteome</keyword>
<evidence type="ECO:0000313" key="1">
    <source>
        <dbReference type="EMBL" id="AEX86333.1"/>
    </source>
</evidence>
<name>H2J6Q2_MARPK</name>
<dbReference type="SUPFAM" id="SSF75138">
    <property type="entry name" value="HprK N-terminal domain-like"/>
    <property type="match status" value="1"/>
</dbReference>
<evidence type="ECO:0000313" key="2">
    <source>
        <dbReference type="Proteomes" id="UP000007161"/>
    </source>
</evidence>
<sequence length="122" mass="13575">MKLKELAKELKAKFIHIPENYKDIDIKFAGASDLMSDFLAFSTPGMLLVTGLTTPQTLTTASVIEAGAILFVRGKTIPKTFLENIEDCEIPLLTTDYSMFYACVKLYKLGIKDAMKTDEESL</sequence>
<dbReference type="InterPro" id="IPR028979">
    <property type="entry name" value="Ser_kin/Pase_Hpr-like_N_sf"/>
</dbReference>
<gene>
    <name evidence="1" type="ordered locus">Marpi_1955</name>
</gene>
<dbReference type="OrthoDB" id="9800390at2"/>
<protein>
    <submittedName>
        <fullName evidence="1">DRTGG domain-containing protein</fullName>
    </submittedName>
</protein>
<reference evidence="2" key="2">
    <citation type="submission" date="2012-01" db="EMBL/GenBank/DDBJ databases">
        <title>Complete sequence of chromosome of Marinitoga piezophila KA3.</title>
        <authorList>
            <person name="Lucas S."/>
            <person name="Han J."/>
            <person name="Lapidus A."/>
            <person name="Cheng J.-F."/>
            <person name="Goodwin L."/>
            <person name="Pitluck S."/>
            <person name="Peters L."/>
            <person name="Mikhailova N."/>
            <person name="Teshima H."/>
            <person name="Detter J.C."/>
            <person name="Han C."/>
            <person name="Tapia R."/>
            <person name="Land M."/>
            <person name="Hauser L."/>
            <person name="Kyrpides N."/>
            <person name="Ivanova N."/>
            <person name="Pagani I."/>
            <person name="Jebbar M."/>
            <person name="Vannier P."/>
            <person name="Oger P."/>
            <person name="Cario A."/>
            <person name="Bartlett D."/>
            <person name="Noll K.M."/>
            <person name="Woyke T."/>
        </authorList>
    </citation>
    <scope>NUCLEOTIDE SEQUENCE [LARGE SCALE GENOMIC DNA]</scope>
    <source>
        <strain evidence="2">DSM 14283 / JCM 11233 / KA3</strain>
    </source>
</reference>
<dbReference type="KEGG" id="mpz:Marpi_1955"/>
<dbReference type="eggNOG" id="COG1493">
    <property type="taxonomic scope" value="Bacteria"/>
</dbReference>
<organism evidence="1 2">
    <name type="scientific">Marinitoga piezophila (strain DSM 14283 / JCM 11233 / KA3)</name>
    <dbReference type="NCBI Taxonomy" id="443254"/>
    <lineage>
        <taxon>Bacteria</taxon>
        <taxon>Thermotogati</taxon>
        <taxon>Thermotogota</taxon>
        <taxon>Thermotogae</taxon>
        <taxon>Petrotogales</taxon>
        <taxon>Petrotogaceae</taxon>
        <taxon>Marinitoga</taxon>
    </lineage>
</organism>
<dbReference type="Proteomes" id="UP000007161">
    <property type="component" value="Chromosome"/>
</dbReference>
<proteinExistence type="predicted"/>
<dbReference type="RefSeq" id="WP_014297403.1">
    <property type="nucleotide sequence ID" value="NC_016751.1"/>
</dbReference>
<dbReference type="HOGENOM" id="CLU_140224_0_0_0"/>
<dbReference type="Gene3D" id="3.40.1390.20">
    <property type="entry name" value="HprK N-terminal domain-like"/>
    <property type="match status" value="1"/>
</dbReference>
<reference evidence="1 2" key="1">
    <citation type="journal article" date="2012" name="J. Bacteriol.">
        <title>Complete Genome Sequence of the Thermophilic, Piezophilic, Heterotrophic Bacterium Marinitoga piezophila KA3.</title>
        <authorList>
            <person name="Lucas S."/>
            <person name="Han J."/>
            <person name="Lapidus A."/>
            <person name="Cheng J.F."/>
            <person name="Goodwin L.A."/>
            <person name="Pitluck S."/>
            <person name="Peters L."/>
            <person name="Mikhailova N."/>
            <person name="Teshima H."/>
            <person name="Detter J.C."/>
            <person name="Han C."/>
            <person name="Tapia R."/>
            <person name="Land M."/>
            <person name="Hauser L."/>
            <person name="Kyrpides N.C."/>
            <person name="Ivanova N."/>
            <person name="Pagani I."/>
            <person name="Vannier P."/>
            <person name="Oger P."/>
            <person name="Bartlett D.H."/>
            <person name="Noll K.M."/>
            <person name="Woyke T."/>
            <person name="Jebbar M."/>
        </authorList>
    </citation>
    <scope>NUCLEOTIDE SEQUENCE [LARGE SCALE GENOMIC DNA]</scope>
    <source>
        <strain evidence="2">DSM 14283 / JCM 11233 / KA3</strain>
    </source>
</reference>
<dbReference type="STRING" id="443254.Marpi_1955"/>
<dbReference type="EMBL" id="CP003257">
    <property type="protein sequence ID" value="AEX86333.1"/>
    <property type="molecule type" value="Genomic_DNA"/>
</dbReference>
<accession>H2J6Q2</accession>